<evidence type="ECO:0000313" key="1">
    <source>
        <dbReference type="EMBL" id="MFB6490011.1"/>
    </source>
</evidence>
<proteinExistence type="predicted"/>
<protein>
    <submittedName>
        <fullName evidence="1">Uncharacterized protein</fullName>
    </submittedName>
</protein>
<dbReference type="EMBL" id="JZWT02000004">
    <property type="protein sequence ID" value="MFB6490011.1"/>
    <property type="molecule type" value="Genomic_DNA"/>
</dbReference>
<name>A0ACC6UZ90_9CREN</name>
<comment type="caution">
    <text evidence="1">The sequence shown here is derived from an EMBL/GenBank/DDBJ whole genome shotgun (WGS) entry which is preliminary data.</text>
</comment>
<accession>A0ACC6UZ90</accession>
<organism evidence="1 2">
    <name type="scientific">Thermoproteus sp. AZ2</name>
    <dbReference type="NCBI Taxonomy" id="1609232"/>
    <lineage>
        <taxon>Archaea</taxon>
        <taxon>Thermoproteota</taxon>
        <taxon>Thermoprotei</taxon>
        <taxon>Thermoproteales</taxon>
        <taxon>Thermoproteaceae</taxon>
        <taxon>Thermoproteus</taxon>
    </lineage>
</organism>
<gene>
    <name evidence="1" type="ORF">TU35_001985</name>
</gene>
<evidence type="ECO:0000313" key="2">
    <source>
        <dbReference type="Proteomes" id="UP000033636"/>
    </source>
</evidence>
<reference evidence="1" key="1">
    <citation type="submission" date="2024-07" db="EMBL/GenBank/DDBJ databases">
        <title>Metagenome and Metagenome-Assembled Genomes of Archaea from a hot spring from the geothermal field of Los Azufres, Mexico.</title>
        <authorList>
            <person name="Marin-Paredes R."/>
            <person name="Martinez-Romero E."/>
            <person name="Servin-Garciduenas L.E."/>
        </authorList>
    </citation>
    <scope>NUCLEOTIDE SEQUENCE</scope>
</reference>
<sequence>MMLAALLIGLAAGAALLLARLMTEEERPEGYGYLHYFIVVGTAADIYAAYAIAASPALTIWSAAALGLLASSLALIVHMSVRPGARDFELALLACAPYIYLFALYAASLALGWPSIWPPY</sequence>
<dbReference type="Proteomes" id="UP000033636">
    <property type="component" value="Unassembled WGS sequence"/>
</dbReference>